<dbReference type="CDD" id="cd08342">
    <property type="entry name" value="HPPD_N_like"/>
    <property type="match status" value="1"/>
</dbReference>
<dbReference type="Gene3D" id="3.10.180.10">
    <property type="entry name" value="2,3-Dihydroxybiphenyl 1,2-Dioxygenase, domain 1"/>
    <property type="match status" value="2"/>
</dbReference>
<gene>
    <name evidence="4" type="ORF">ABGN05_14250</name>
</gene>
<dbReference type="HAMAP" id="MF_02238">
    <property type="entry name" value="DSD"/>
    <property type="match status" value="1"/>
</dbReference>
<comment type="function">
    <text evidence="2">Catalyzes the conversion of 3-dehydroshikimate to protocatechuate (3,4-dihydroxybenzoate), a common intermediate of quinate and shikimate degradation pathways.</text>
</comment>
<dbReference type="Pfam" id="PF01261">
    <property type="entry name" value="AP_endonuc_2"/>
    <property type="match status" value="1"/>
</dbReference>
<evidence type="ECO:0000256" key="1">
    <source>
        <dbReference type="ARBA" id="ARBA00022723"/>
    </source>
</evidence>
<keyword evidence="1 2" id="KW-0479">Metal-binding</keyword>
<evidence type="ECO:0000313" key="4">
    <source>
        <dbReference type="EMBL" id="MEX0406825.1"/>
    </source>
</evidence>
<evidence type="ECO:0000256" key="2">
    <source>
        <dbReference type="HAMAP-Rule" id="MF_02238"/>
    </source>
</evidence>
<comment type="caution">
    <text evidence="4">The sequence shown here is derived from an EMBL/GenBank/DDBJ whole genome shotgun (WGS) entry which is preliminary data.</text>
</comment>
<feature type="binding site" evidence="2">
    <location>
        <position position="515"/>
    </location>
    <ligand>
        <name>Mg(2+)</name>
        <dbReference type="ChEBI" id="CHEBI:18420"/>
    </ligand>
</feature>
<dbReference type="InterPro" id="IPR029068">
    <property type="entry name" value="Glyas_Bleomycin-R_OHBP_Dase"/>
</dbReference>
<keyword evidence="2" id="KW-0456">Lyase</keyword>
<feature type="domain" description="VOC" evidence="3">
    <location>
        <begin position="434"/>
        <end position="583"/>
    </location>
</feature>
<accession>A0ABV3SKH1</accession>
<dbReference type="InterPro" id="IPR050312">
    <property type="entry name" value="IolE/XylAMocC-like"/>
</dbReference>
<feature type="binding site" evidence="2">
    <location>
        <position position="592"/>
    </location>
    <ligand>
        <name>Mg(2+)</name>
        <dbReference type="ChEBI" id="CHEBI:18420"/>
    </ligand>
</feature>
<evidence type="ECO:0000313" key="5">
    <source>
        <dbReference type="Proteomes" id="UP001556692"/>
    </source>
</evidence>
<organism evidence="4 5">
    <name type="scientific">Aquibium pacificus</name>
    <dbReference type="NCBI Taxonomy" id="3153579"/>
    <lineage>
        <taxon>Bacteria</taxon>
        <taxon>Pseudomonadati</taxon>
        <taxon>Pseudomonadota</taxon>
        <taxon>Alphaproteobacteria</taxon>
        <taxon>Hyphomicrobiales</taxon>
        <taxon>Phyllobacteriaceae</taxon>
        <taxon>Aquibium</taxon>
    </lineage>
</organism>
<dbReference type="PROSITE" id="PS51819">
    <property type="entry name" value="VOC"/>
    <property type="match status" value="2"/>
</dbReference>
<keyword evidence="4" id="KW-0413">Isomerase</keyword>
<evidence type="ECO:0000259" key="3">
    <source>
        <dbReference type="PROSITE" id="PS51819"/>
    </source>
</evidence>
<feature type="binding site" evidence="2">
    <location>
        <position position="191"/>
    </location>
    <ligand>
        <name>a divalent metal cation</name>
        <dbReference type="ChEBI" id="CHEBI:60240"/>
        <note>catalytic</note>
    </ligand>
</feature>
<sequence length="627" mass="69960">MKTSIATVSISGDLREKLAAIAAAGFDGVEIFENDFLAFDGTPAEVGRMVRDHGLEITLFQPFRDFEGMPEPHRTRTFDRAERKFDLMAELGTDLMLVCSNVSPLSLGGIDRAAADFRELGERAARRGMRVGYEALAWGRHVSDHRDAWEIVRRADHPNIGLILDSFHTLAKKIDPDTIRAIPGDRIFIVQLADAPRIDMDLLYWSRHFRSMPGEGDLAVTDFMRAVAATGYDGPLSLEIFNDQFRGGSPRSISVDGRRSLIYLMDQVARLEPAMAIEVPDIPDRIEAQGVEFVEFAADEQEAEELGRLFEAMGFAAVARHRNKEVTLYRQGGINLVVNTERDGFAHSSYIVHGTSAYAIGLRVADAVATVERARALGAETFEQRHGPGELAIPAIRGVGGGVIYFIDGRTAHVWDVEFEPLAPAPHGSARLSRIDHIAQTMNYEEMLTWLLFYTSIFRTRKSPMVDVVDPSGLVRSQVIESDDGALRLTLNGAENRKTLAGHFIAETFGSSVQHLAFATDDIFATAARLRENGFMPLKISPNYFDDLEARLGLAPEQTERLRAFDILYDRDETGEFFQFYSQNFGEGFFFEIVERRGPYRGYGGPNAPFRIAAQKRTTRPRGMPRI</sequence>
<comment type="similarity">
    <text evidence="2">Belongs to the bacterial two-domain DSD family.</text>
</comment>
<proteinExistence type="inferred from homology"/>
<dbReference type="EC" id="4.2.1.118" evidence="2"/>
<dbReference type="InterPro" id="IPR013022">
    <property type="entry name" value="Xyl_isomerase-like_TIM-brl"/>
</dbReference>
<dbReference type="GO" id="GO:0051213">
    <property type="term" value="F:dioxygenase activity"/>
    <property type="evidence" value="ECO:0007669"/>
    <property type="project" value="UniProtKB-KW"/>
</dbReference>
<feature type="binding site" evidence="2">
    <location>
        <position position="165"/>
    </location>
    <ligand>
        <name>a divalent metal cation</name>
        <dbReference type="ChEBI" id="CHEBI:60240"/>
        <note>catalytic</note>
    </ligand>
</feature>
<dbReference type="InterPro" id="IPR037523">
    <property type="entry name" value="VOC_core"/>
</dbReference>
<dbReference type="Pfam" id="PF00903">
    <property type="entry name" value="Glyoxalase"/>
    <property type="match status" value="1"/>
</dbReference>
<keyword evidence="4" id="KW-0223">Dioxygenase</keyword>
<dbReference type="PANTHER" id="PTHR12110:SF21">
    <property type="entry name" value="XYLOSE ISOMERASE-LIKE TIM BARREL DOMAIN-CONTAINING PROTEIN"/>
    <property type="match status" value="1"/>
</dbReference>
<dbReference type="InterPro" id="IPR004360">
    <property type="entry name" value="Glyas_Fos-R_dOase_dom"/>
</dbReference>
<dbReference type="SUPFAM" id="SSF51658">
    <property type="entry name" value="Xylose isomerase-like"/>
    <property type="match status" value="1"/>
</dbReference>
<comment type="catalytic activity">
    <reaction evidence="2">
        <text>3-dehydroshikimate = 3,4-dihydroxybenzoate + H2O</text>
        <dbReference type="Rhea" id="RHEA:24848"/>
        <dbReference type="ChEBI" id="CHEBI:15377"/>
        <dbReference type="ChEBI" id="CHEBI:16630"/>
        <dbReference type="ChEBI" id="CHEBI:36241"/>
        <dbReference type="EC" id="4.2.1.118"/>
    </reaction>
</comment>
<dbReference type="SUPFAM" id="SSF54593">
    <property type="entry name" value="Glyoxalase/Bleomycin resistance protein/Dihydroxybiphenyl dioxygenase"/>
    <property type="match status" value="1"/>
</dbReference>
<comment type="cofactor">
    <cofactor evidence="2">
        <name>a divalent metal cation</name>
        <dbReference type="ChEBI" id="CHEBI:60240"/>
    </cofactor>
</comment>
<feature type="binding site" evidence="2">
    <location>
        <position position="437"/>
    </location>
    <ligand>
        <name>Mg(2+)</name>
        <dbReference type="ChEBI" id="CHEBI:18420"/>
    </ligand>
</feature>
<comment type="pathway">
    <text evidence="2">Aromatic compound metabolism; 3,4-dihydroxybenzoate biosynthesis.</text>
</comment>
<dbReference type="EMBL" id="JBDPGJ010000003">
    <property type="protein sequence ID" value="MEX0406825.1"/>
    <property type="molecule type" value="Genomic_DNA"/>
</dbReference>
<dbReference type="InterPro" id="IPR036237">
    <property type="entry name" value="Xyl_isomerase-like_sf"/>
</dbReference>
<dbReference type="Pfam" id="PF14696">
    <property type="entry name" value="Glyoxalase_5"/>
    <property type="match status" value="1"/>
</dbReference>
<feature type="domain" description="VOC" evidence="3">
    <location>
        <begin position="290"/>
        <end position="409"/>
    </location>
</feature>
<dbReference type="RefSeq" id="WP_367954706.1">
    <property type="nucleotide sequence ID" value="NZ_JBDPGJ010000003.1"/>
</dbReference>
<keyword evidence="5" id="KW-1185">Reference proteome</keyword>
<dbReference type="GO" id="GO:0016853">
    <property type="term" value="F:isomerase activity"/>
    <property type="evidence" value="ECO:0007669"/>
    <property type="project" value="UniProtKB-KW"/>
</dbReference>
<reference evidence="4 5" key="1">
    <citation type="submission" date="2024-05" db="EMBL/GenBank/DDBJ databases">
        <authorList>
            <person name="Jiang F."/>
        </authorList>
    </citation>
    <scope>NUCLEOTIDE SEQUENCE [LARGE SCALE GENOMIC DNA]</scope>
    <source>
        <strain evidence="4 5">LZ166</strain>
    </source>
</reference>
<feature type="binding site" evidence="2">
    <location>
        <position position="134"/>
    </location>
    <ligand>
        <name>a divalent metal cation</name>
        <dbReference type="ChEBI" id="CHEBI:60240"/>
        <note>catalytic</note>
    </ligand>
</feature>
<dbReference type="Proteomes" id="UP001556692">
    <property type="component" value="Unassembled WGS sequence"/>
</dbReference>
<dbReference type="PANTHER" id="PTHR12110">
    <property type="entry name" value="HYDROXYPYRUVATE ISOMERASE"/>
    <property type="match status" value="1"/>
</dbReference>
<dbReference type="InterPro" id="IPR043700">
    <property type="entry name" value="DSD"/>
</dbReference>
<keyword evidence="4" id="KW-0560">Oxidoreductase</keyword>
<feature type="binding site" evidence="2">
    <location>
        <position position="239"/>
    </location>
    <ligand>
        <name>a divalent metal cation</name>
        <dbReference type="ChEBI" id="CHEBI:60240"/>
        <note>catalytic</note>
    </ligand>
</feature>
<dbReference type="Gene3D" id="3.20.20.150">
    <property type="entry name" value="Divalent-metal-dependent TIM barrel enzymes"/>
    <property type="match status" value="1"/>
</dbReference>
<name>A0ABV3SKH1_9HYPH</name>
<protein>
    <recommendedName>
        <fullName evidence="2">3-dehydroshikimate dehydratase</fullName>
        <shortName evidence="2">DSD</shortName>
        <ecNumber evidence="2">4.2.1.118</ecNumber>
    </recommendedName>
</protein>
<dbReference type="InterPro" id="IPR041736">
    <property type="entry name" value="4OHPhenylPyrv_dOase_N"/>
</dbReference>